<keyword evidence="2" id="KW-1185">Reference proteome</keyword>
<accession>A0A1H3W2U5</accession>
<dbReference type="STRING" id="551991.SAMN05192529_10289"/>
<name>A0A1H3W2U5_9BACT</name>
<evidence type="ECO:0000313" key="2">
    <source>
        <dbReference type="Proteomes" id="UP000199041"/>
    </source>
</evidence>
<dbReference type="EMBL" id="FNQY01000002">
    <property type="protein sequence ID" value="SDZ81447.1"/>
    <property type="molecule type" value="Genomic_DNA"/>
</dbReference>
<sequence>MLCYNFKTIAESLIFQFIQETGKAIKLKSILNGGLFIGSIEDTLKKKNQRVIKGMNRYATLNEREVINLVSAKD</sequence>
<proteinExistence type="predicted"/>
<organism evidence="1 2">
    <name type="scientific">Arachidicoccus rhizosphaerae</name>
    <dbReference type="NCBI Taxonomy" id="551991"/>
    <lineage>
        <taxon>Bacteria</taxon>
        <taxon>Pseudomonadati</taxon>
        <taxon>Bacteroidota</taxon>
        <taxon>Chitinophagia</taxon>
        <taxon>Chitinophagales</taxon>
        <taxon>Chitinophagaceae</taxon>
        <taxon>Arachidicoccus</taxon>
    </lineage>
</organism>
<dbReference type="AlphaFoldDB" id="A0A1H3W2U5"/>
<gene>
    <name evidence="1" type="ORF">SAMN05192529_10289</name>
</gene>
<evidence type="ECO:0000313" key="1">
    <source>
        <dbReference type="EMBL" id="SDZ81447.1"/>
    </source>
</evidence>
<reference evidence="1 2" key="1">
    <citation type="submission" date="2016-10" db="EMBL/GenBank/DDBJ databases">
        <authorList>
            <person name="de Groot N.N."/>
        </authorList>
    </citation>
    <scope>NUCLEOTIDE SEQUENCE [LARGE SCALE GENOMIC DNA]</scope>
    <source>
        <strain evidence="1 2">Vu-144</strain>
    </source>
</reference>
<protein>
    <submittedName>
        <fullName evidence="1">Uncharacterized protein</fullName>
    </submittedName>
</protein>
<dbReference type="Proteomes" id="UP000199041">
    <property type="component" value="Unassembled WGS sequence"/>
</dbReference>